<keyword evidence="2" id="KW-1185">Reference proteome</keyword>
<evidence type="ECO:0000313" key="1">
    <source>
        <dbReference type="EMBL" id="MEQ2175347.1"/>
    </source>
</evidence>
<organism evidence="1 2">
    <name type="scientific">Goodea atripinnis</name>
    <dbReference type="NCBI Taxonomy" id="208336"/>
    <lineage>
        <taxon>Eukaryota</taxon>
        <taxon>Metazoa</taxon>
        <taxon>Chordata</taxon>
        <taxon>Craniata</taxon>
        <taxon>Vertebrata</taxon>
        <taxon>Euteleostomi</taxon>
        <taxon>Actinopterygii</taxon>
        <taxon>Neopterygii</taxon>
        <taxon>Teleostei</taxon>
        <taxon>Neoteleostei</taxon>
        <taxon>Acanthomorphata</taxon>
        <taxon>Ovalentaria</taxon>
        <taxon>Atherinomorphae</taxon>
        <taxon>Cyprinodontiformes</taxon>
        <taxon>Goodeidae</taxon>
        <taxon>Goodea</taxon>
    </lineage>
</organism>
<name>A0ABV0NYN9_9TELE</name>
<dbReference type="EMBL" id="JAHRIO010051344">
    <property type="protein sequence ID" value="MEQ2175347.1"/>
    <property type="molecule type" value="Genomic_DNA"/>
</dbReference>
<proteinExistence type="predicted"/>
<comment type="caution">
    <text evidence="1">The sequence shown here is derived from an EMBL/GenBank/DDBJ whole genome shotgun (WGS) entry which is preliminary data.</text>
</comment>
<gene>
    <name evidence="1" type="ORF">GOODEAATRI_017124</name>
</gene>
<protein>
    <submittedName>
        <fullName evidence="1">Uncharacterized protein</fullName>
    </submittedName>
</protein>
<dbReference type="Proteomes" id="UP001476798">
    <property type="component" value="Unassembled WGS sequence"/>
</dbReference>
<reference evidence="1 2" key="1">
    <citation type="submission" date="2021-06" db="EMBL/GenBank/DDBJ databases">
        <authorList>
            <person name="Palmer J.M."/>
        </authorList>
    </citation>
    <scope>NUCLEOTIDE SEQUENCE [LARGE SCALE GENOMIC DNA]</scope>
    <source>
        <strain evidence="1 2">GA_2019</strain>
        <tissue evidence="1">Muscle</tissue>
    </source>
</reference>
<sequence length="163" mass="18433">MTVHTSTLLTPVKMPQIMSCWLRCSKRESFFPCFRGASCFLTFDECSVIGLGSTQGEIRLSNRLKNGVRSSAPPWLPSGRMVGFTEDEYLLRQSQLTSNHLDTPMMRTGPPKGTDVVRWKVTDNVHRAPNHPQALIQPNPDEMSRSQMAFESKTAYDITLNQR</sequence>
<evidence type="ECO:0000313" key="2">
    <source>
        <dbReference type="Proteomes" id="UP001476798"/>
    </source>
</evidence>
<accession>A0ABV0NYN9</accession>